<proteinExistence type="predicted"/>
<sequence>MSKMKRAMRTMRAILVVLLVAASPAAASPIRCHHDDIAALAAIGAAFGGYCSAWTQRDPECCGGGIHCDPFTGRVTDLAVFQDANITGTIPDAVARLVHLRTLKLHHLPAISGPIPPAIAKLSNLTMLIISWTGVSGPVPSFLGALTKLTFLDLSFNSLTGVIPASLAALPNLNGINLSRNRLTGVIPPLLFSKSPDQASLVLSHNILNGSIPAEFSAVGFSQIDLSRNAFTGDASALFGRGKELQILDLSRNAFSFNLSDVELPERLTWLDLSHNAIYGGIPAQVANMSFQTQLFNVSYNQLCGAVPTGGIMGKFDAYSFQHNKCLCGAPLANLCK</sequence>
<dbReference type="GO" id="GO:0016020">
    <property type="term" value="C:membrane"/>
    <property type="evidence" value="ECO:0007669"/>
    <property type="project" value="UniProtKB-SubCell"/>
</dbReference>
<comment type="subcellular location">
    <subcellularLocation>
        <location evidence="1">Cell envelope</location>
    </subcellularLocation>
    <subcellularLocation>
        <location evidence="2">Membrane</location>
    </subcellularLocation>
</comment>
<dbReference type="AlphaFoldDB" id="W5QKC5"/>
<evidence type="ECO:0000256" key="1">
    <source>
        <dbReference type="ARBA" id="ARBA00004196"/>
    </source>
</evidence>
<evidence type="ECO:0000256" key="2">
    <source>
        <dbReference type="ARBA" id="ARBA00004370"/>
    </source>
</evidence>
<dbReference type="Pfam" id="PF00560">
    <property type="entry name" value="LRR_1"/>
    <property type="match status" value="3"/>
</dbReference>
<keyword evidence="3 6" id="KW-0732">Signal</keyword>
<dbReference type="InterPro" id="IPR032675">
    <property type="entry name" value="LRR_dom_sf"/>
</dbReference>
<protein>
    <submittedName>
        <fullName evidence="7">Polygalacturonase-inhibitor protein 1</fullName>
    </submittedName>
</protein>
<keyword evidence="5" id="KW-0472">Membrane</keyword>
<evidence type="ECO:0000256" key="4">
    <source>
        <dbReference type="ARBA" id="ARBA00022737"/>
    </source>
</evidence>
<dbReference type="PANTHER" id="PTHR48059">
    <property type="entry name" value="POLYGALACTURONASE INHIBITOR 1"/>
    <property type="match status" value="1"/>
</dbReference>
<organism evidence="7">
    <name type="scientific">Cenchrus americanus</name>
    <name type="common">Pearl millet</name>
    <name type="synonym">Pennisetum glaucum</name>
    <dbReference type="NCBI Taxonomy" id="4543"/>
    <lineage>
        <taxon>Eukaryota</taxon>
        <taxon>Viridiplantae</taxon>
        <taxon>Streptophyta</taxon>
        <taxon>Embryophyta</taxon>
        <taxon>Tracheophyta</taxon>
        <taxon>Spermatophyta</taxon>
        <taxon>Magnoliopsida</taxon>
        <taxon>Liliopsida</taxon>
        <taxon>Poales</taxon>
        <taxon>Poaceae</taxon>
        <taxon>PACMAD clade</taxon>
        <taxon>Panicoideae</taxon>
        <taxon>Panicodae</taxon>
        <taxon>Paniceae</taxon>
        <taxon>Cenchrinae</taxon>
        <taxon>Cenchrus</taxon>
    </lineage>
</organism>
<reference evidence="7" key="2">
    <citation type="journal article" date="2015" name="Mol. Biol. Rep.">
        <title>Immuno-affinity purification of PglPGIP1, a polygalacturonase-inhibitor protein from pearl millet: studies on its inhibition of fungal polygalacturonases and role in resistance against the downy mildew pathogen.</title>
        <authorList>
            <person name="Prabhu S.A."/>
            <person name="Wagenknecht M."/>
            <person name="Melvin P."/>
            <person name="Gnanesh Kumar B.S."/>
            <person name="Veena M."/>
            <person name="Shailasree S."/>
            <person name="Moerschbacher B.M."/>
            <person name="Kini K.R."/>
        </authorList>
    </citation>
    <scope>NUCLEOTIDE SEQUENCE</scope>
</reference>
<dbReference type="InterPro" id="IPR051848">
    <property type="entry name" value="PGIP"/>
</dbReference>
<evidence type="ECO:0000313" key="7">
    <source>
        <dbReference type="EMBL" id="AFA28255.1"/>
    </source>
</evidence>
<accession>W5QKC5</accession>
<feature type="chain" id="PRO_5004870389" evidence="6">
    <location>
        <begin position="28"/>
        <end position="337"/>
    </location>
</feature>
<dbReference type="InterPro" id="IPR001611">
    <property type="entry name" value="Leu-rich_rpt"/>
</dbReference>
<dbReference type="Gene3D" id="3.80.10.10">
    <property type="entry name" value="Ribonuclease Inhibitor"/>
    <property type="match status" value="1"/>
</dbReference>
<evidence type="ECO:0000256" key="3">
    <source>
        <dbReference type="ARBA" id="ARBA00022729"/>
    </source>
</evidence>
<name>W5QKC5_CENAM</name>
<dbReference type="EMBL" id="JF421287">
    <property type="protein sequence ID" value="AFA28255.1"/>
    <property type="molecule type" value="Genomic_DNA"/>
</dbReference>
<feature type="signal peptide" evidence="6">
    <location>
        <begin position="1"/>
        <end position="27"/>
    </location>
</feature>
<dbReference type="PANTHER" id="PTHR48059:SF4">
    <property type="entry name" value="POLYGALACTURONASE INHIBITOR 1-RELATED"/>
    <property type="match status" value="1"/>
</dbReference>
<dbReference type="SUPFAM" id="SSF52058">
    <property type="entry name" value="L domain-like"/>
    <property type="match status" value="1"/>
</dbReference>
<keyword evidence="4" id="KW-0677">Repeat</keyword>
<evidence type="ECO:0000256" key="6">
    <source>
        <dbReference type="SAM" id="SignalP"/>
    </source>
</evidence>
<reference evidence="7" key="1">
    <citation type="submission" date="2011-02" db="EMBL/GenBank/DDBJ databases">
        <title>Isolation, heterologous expression and characterization of a gene encoding pearl millet polygalacturonase-inhibitor protein (PGIP).</title>
        <authorList>
            <person name="Ashok Prabhu S."/>
            <person name="Kolkenbrock S."/>
            <person name="Bruno Moerschbacher M."/>
            <person name="Ramachandra Kini K."/>
        </authorList>
    </citation>
    <scope>NUCLEOTIDE SEQUENCE</scope>
</reference>
<evidence type="ECO:0000256" key="5">
    <source>
        <dbReference type="ARBA" id="ARBA00023136"/>
    </source>
</evidence>
<dbReference type="PRINTS" id="PR00019">
    <property type="entry name" value="LEURICHRPT"/>
</dbReference>
<dbReference type="FunFam" id="3.80.10.10:FF:000400">
    <property type="entry name" value="Nuclear pore complex protein NUP107"/>
    <property type="match status" value="1"/>
</dbReference>
<gene>
    <name evidence="7" type="primary">PGIP1</name>
</gene>